<dbReference type="EMBL" id="MLJW01000144">
    <property type="protein sequence ID" value="OIQ96688.1"/>
    <property type="molecule type" value="Genomic_DNA"/>
</dbReference>
<protein>
    <submittedName>
        <fullName evidence="1">Uncharacterized protein</fullName>
    </submittedName>
</protein>
<dbReference type="AlphaFoldDB" id="A0A1J5RKI4"/>
<comment type="caution">
    <text evidence="1">The sequence shown here is derived from an EMBL/GenBank/DDBJ whole genome shotgun (WGS) entry which is preliminary data.</text>
</comment>
<reference evidence="1" key="1">
    <citation type="submission" date="2016-10" db="EMBL/GenBank/DDBJ databases">
        <title>Sequence of Gallionella enrichment culture.</title>
        <authorList>
            <person name="Poehlein A."/>
            <person name="Muehling M."/>
            <person name="Daniel R."/>
        </authorList>
    </citation>
    <scope>NUCLEOTIDE SEQUENCE</scope>
</reference>
<dbReference type="NCBIfam" id="TIGR02001">
    <property type="entry name" value="gcw_chp"/>
    <property type="match status" value="1"/>
</dbReference>
<name>A0A1J5RKI4_9ZZZZ</name>
<sequence length="265" mass="28791">MKNLIKPVLLASMFVSTFSVYAADETVATEQPASPHTVTANIGFFTDYTFRGISYTRERGAVQGGIDYSHSSGLYAGVWASNVQQDALYGNTVELDLYGGYVRPLTESLSLNVGFLQFFYPDANHAGGTGGSPNTTELNAALTYKYFTLKHSYAVTNFFGINNTFGGKGDSRGSGYTEFNVAYPLPVVDLNLALHVGHQTVHNYSDGNYTDWLVGVNKDFSIAGSTGWNAGLNYTTTDANKAWYVDAKGWGTGGDRVIGYIKRTF</sequence>
<gene>
    <name evidence="1" type="ORF">GALL_212760</name>
</gene>
<dbReference type="InterPro" id="IPR010239">
    <property type="entry name" value="CHP02001"/>
</dbReference>
<evidence type="ECO:0000313" key="1">
    <source>
        <dbReference type="EMBL" id="OIQ96688.1"/>
    </source>
</evidence>
<accession>A0A1J5RKI4</accession>
<organism evidence="1">
    <name type="scientific">mine drainage metagenome</name>
    <dbReference type="NCBI Taxonomy" id="410659"/>
    <lineage>
        <taxon>unclassified sequences</taxon>
        <taxon>metagenomes</taxon>
        <taxon>ecological metagenomes</taxon>
    </lineage>
</organism>
<proteinExistence type="predicted"/>
<dbReference type="Pfam" id="PF09694">
    <property type="entry name" value="Gcw_chp"/>
    <property type="match status" value="1"/>
</dbReference>